<name>A0A1G7C7D0_9SPHI</name>
<dbReference type="EMBL" id="FNAI01000005">
    <property type="protein sequence ID" value="SDE35113.1"/>
    <property type="molecule type" value="Genomic_DNA"/>
</dbReference>
<organism evidence="1 2">
    <name type="scientific">Mucilaginibacter pineti</name>
    <dbReference type="NCBI Taxonomy" id="1391627"/>
    <lineage>
        <taxon>Bacteria</taxon>
        <taxon>Pseudomonadati</taxon>
        <taxon>Bacteroidota</taxon>
        <taxon>Sphingobacteriia</taxon>
        <taxon>Sphingobacteriales</taxon>
        <taxon>Sphingobacteriaceae</taxon>
        <taxon>Mucilaginibacter</taxon>
    </lineage>
</organism>
<dbReference type="Proteomes" id="UP000199072">
    <property type="component" value="Unassembled WGS sequence"/>
</dbReference>
<sequence length="71" mass="8122">MEIIEISRVFLHRANGQDVRLTDPNPSFTTAEVLNFYANHYPILTTAKIRGPEIVDDERVFHFETTMGTKG</sequence>
<protein>
    <submittedName>
        <fullName evidence="1">PRTRC system protein C</fullName>
    </submittedName>
</protein>
<dbReference type="NCBIfam" id="TIGR03738">
    <property type="entry name" value="PRTRC_C"/>
    <property type="match status" value="1"/>
</dbReference>
<dbReference type="RefSeq" id="WP_091149875.1">
    <property type="nucleotide sequence ID" value="NZ_FNAI01000005.1"/>
</dbReference>
<evidence type="ECO:0000313" key="2">
    <source>
        <dbReference type="Proteomes" id="UP000199072"/>
    </source>
</evidence>
<dbReference type="InterPro" id="IPR032866">
    <property type="entry name" value="Prok_Ub"/>
</dbReference>
<reference evidence="1 2" key="1">
    <citation type="submission" date="2016-10" db="EMBL/GenBank/DDBJ databases">
        <authorList>
            <person name="de Groot N.N."/>
        </authorList>
    </citation>
    <scope>NUCLEOTIDE SEQUENCE [LARGE SCALE GENOMIC DNA]</scope>
    <source>
        <strain evidence="1 2">47C3B</strain>
    </source>
</reference>
<proteinExistence type="predicted"/>
<accession>A0A1G7C7D0</accession>
<evidence type="ECO:0000313" key="1">
    <source>
        <dbReference type="EMBL" id="SDE35113.1"/>
    </source>
</evidence>
<gene>
    <name evidence="1" type="ORF">SAMN05216464_105313</name>
</gene>
<dbReference type="STRING" id="1391627.SAMN05216464_105313"/>
<keyword evidence="2" id="KW-1185">Reference proteome</keyword>
<dbReference type="OrthoDB" id="6912309at2"/>
<dbReference type="Pfam" id="PF14454">
    <property type="entry name" value="Prok_Ub"/>
    <property type="match status" value="1"/>
</dbReference>
<dbReference type="InterPro" id="IPR022289">
    <property type="entry name" value="PRTRC_protein-C"/>
</dbReference>
<dbReference type="AlphaFoldDB" id="A0A1G7C7D0"/>